<dbReference type="EMBL" id="VSSQ01005403">
    <property type="protein sequence ID" value="MPM29006.1"/>
    <property type="molecule type" value="Genomic_DNA"/>
</dbReference>
<dbReference type="PROSITE" id="PS50206">
    <property type="entry name" value="RHODANESE_3"/>
    <property type="match status" value="1"/>
</dbReference>
<dbReference type="AlphaFoldDB" id="A0A644YKI1"/>
<dbReference type="CDD" id="cd00158">
    <property type="entry name" value="RHOD"/>
    <property type="match status" value="1"/>
</dbReference>
<sequence>MKKKRILLALSLLSLSLLLSACAPAQPAPSASPAAVTEPTPAASPKAAYQKLTAQEAKARIDSGDKLSIVDVREDFEFAGGHIPGAVLLPAGQIKEKAAELLPDKDAEILLYCRSGNRSRQAALQMIDLGYTNVYDFGGIIDWPYEVVKPSN</sequence>
<organism evidence="2">
    <name type="scientific">bioreactor metagenome</name>
    <dbReference type="NCBI Taxonomy" id="1076179"/>
    <lineage>
        <taxon>unclassified sequences</taxon>
        <taxon>metagenomes</taxon>
        <taxon>ecological metagenomes</taxon>
    </lineage>
</organism>
<comment type="caution">
    <text evidence="2">The sequence shown here is derived from an EMBL/GenBank/DDBJ whole genome shotgun (WGS) entry which is preliminary data.</text>
</comment>
<feature type="domain" description="Rhodanese" evidence="1">
    <location>
        <begin position="63"/>
        <end position="149"/>
    </location>
</feature>
<gene>
    <name evidence="2" type="primary">glpE_21</name>
    <name evidence="2" type="ORF">SDC9_75544</name>
</gene>
<protein>
    <submittedName>
        <fullName evidence="2">Thiosulfate sulfurtransferase GlpE</fullName>
        <ecNumber evidence="2">2.8.1.1</ecNumber>
    </submittedName>
</protein>
<dbReference type="PROSITE" id="PS51257">
    <property type="entry name" value="PROKAR_LIPOPROTEIN"/>
    <property type="match status" value="1"/>
</dbReference>
<dbReference type="InterPro" id="IPR001307">
    <property type="entry name" value="Thiosulphate_STrfase_CS"/>
</dbReference>
<dbReference type="Gene3D" id="3.40.250.10">
    <property type="entry name" value="Rhodanese-like domain"/>
    <property type="match status" value="1"/>
</dbReference>
<dbReference type="SMART" id="SM00450">
    <property type="entry name" value="RHOD"/>
    <property type="match status" value="1"/>
</dbReference>
<dbReference type="PANTHER" id="PTHR44086">
    <property type="entry name" value="THIOSULFATE SULFURTRANSFERASE RDL2, MITOCHONDRIAL-RELATED"/>
    <property type="match status" value="1"/>
</dbReference>
<dbReference type="PROSITE" id="PS00380">
    <property type="entry name" value="RHODANESE_1"/>
    <property type="match status" value="1"/>
</dbReference>
<dbReference type="EC" id="2.8.1.1" evidence="2"/>
<reference evidence="2" key="1">
    <citation type="submission" date="2019-08" db="EMBL/GenBank/DDBJ databases">
        <authorList>
            <person name="Kucharzyk K."/>
            <person name="Murdoch R.W."/>
            <person name="Higgins S."/>
            <person name="Loffler F."/>
        </authorList>
    </citation>
    <scope>NUCLEOTIDE SEQUENCE</scope>
</reference>
<evidence type="ECO:0000313" key="2">
    <source>
        <dbReference type="EMBL" id="MPM29006.1"/>
    </source>
</evidence>
<name>A0A644YKI1_9ZZZZ</name>
<accession>A0A644YKI1</accession>
<dbReference type="Pfam" id="PF00581">
    <property type="entry name" value="Rhodanese"/>
    <property type="match status" value="1"/>
</dbReference>
<dbReference type="GO" id="GO:0004792">
    <property type="term" value="F:thiosulfate-cyanide sulfurtransferase activity"/>
    <property type="evidence" value="ECO:0007669"/>
    <property type="project" value="UniProtKB-EC"/>
</dbReference>
<keyword evidence="2" id="KW-0808">Transferase</keyword>
<proteinExistence type="predicted"/>
<dbReference type="SUPFAM" id="SSF52821">
    <property type="entry name" value="Rhodanese/Cell cycle control phosphatase"/>
    <property type="match status" value="1"/>
</dbReference>
<dbReference type="InterPro" id="IPR001763">
    <property type="entry name" value="Rhodanese-like_dom"/>
</dbReference>
<dbReference type="PANTHER" id="PTHR44086:SF13">
    <property type="entry name" value="THIOSULFATE SULFURTRANSFERASE PSPE"/>
    <property type="match status" value="1"/>
</dbReference>
<evidence type="ECO:0000259" key="1">
    <source>
        <dbReference type="PROSITE" id="PS50206"/>
    </source>
</evidence>
<dbReference type="InterPro" id="IPR036873">
    <property type="entry name" value="Rhodanese-like_dom_sf"/>
</dbReference>